<sequence>MAVGMLIDNPEGSQEQYDALQKQLDLSTMPQGLIYHCAGPSPDGGWRVVDIWESEADAQRFFAETLLPAREAAGLPDLSGEPVFWPIYHALP</sequence>
<name>A0A918LV45_9ACTN</name>
<organism evidence="1 2">
    <name type="scientific">Streptomyces purpureus</name>
    <dbReference type="NCBI Taxonomy" id="1951"/>
    <lineage>
        <taxon>Bacteria</taxon>
        <taxon>Bacillati</taxon>
        <taxon>Actinomycetota</taxon>
        <taxon>Actinomycetes</taxon>
        <taxon>Kitasatosporales</taxon>
        <taxon>Streptomycetaceae</taxon>
        <taxon>Streptomyces</taxon>
    </lineage>
</organism>
<dbReference type="RefSeq" id="WP_019888053.1">
    <property type="nucleotide sequence ID" value="NZ_BMQQ01000026.1"/>
</dbReference>
<reference evidence="1" key="1">
    <citation type="journal article" date="2014" name="Int. J. Syst. Evol. Microbiol.">
        <title>Complete genome sequence of Corynebacterium casei LMG S-19264T (=DSM 44701T), isolated from a smear-ripened cheese.</title>
        <authorList>
            <consortium name="US DOE Joint Genome Institute (JGI-PGF)"/>
            <person name="Walter F."/>
            <person name="Albersmeier A."/>
            <person name="Kalinowski J."/>
            <person name="Ruckert C."/>
        </authorList>
    </citation>
    <scope>NUCLEOTIDE SEQUENCE</scope>
    <source>
        <strain evidence="1">JCM 3172</strain>
    </source>
</reference>
<evidence type="ECO:0000313" key="2">
    <source>
        <dbReference type="Proteomes" id="UP000619486"/>
    </source>
</evidence>
<evidence type="ECO:0000313" key="1">
    <source>
        <dbReference type="EMBL" id="GGT53988.1"/>
    </source>
</evidence>
<comment type="caution">
    <text evidence="1">The sequence shown here is derived from an EMBL/GenBank/DDBJ whole genome shotgun (WGS) entry which is preliminary data.</text>
</comment>
<evidence type="ECO:0008006" key="3">
    <source>
        <dbReference type="Google" id="ProtNLM"/>
    </source>
</evidence>
<dbReference type="AlphaFoldDB" id="A0A918LV45"/>
<gene>
    <name evidence="1" type="ORF">GCM10014713_54840</name>
</gene>
<dbReference type="Proteomes" id="UP000619486">
    <property type="component" value="Unassembled WGS sequence"/>
</dbReference>
<proteinExistence type="predicted"/>
<accession>A0A918LV45</accession>
<protein>
    <recommendedName>
        <fullName evidence="3">ABM domain-containing protein</fullName>
    </recommendedName>
</protein>
<dbReference type="EMBL" id="BMQQ01000026">
    <property type="protein sequence ID" value="GGT53988.1"/>
    <property type="molecule type" value="Genomic_DNA"/>
</dbReference>
<reference evidence="1" key="2">
    <citation type="submission" date="2020-09" db="EMBL/GenBank/DDBJ databases">
        <authorList>
            <person name="Sun Q."/>
            <person name="Ohkuma M."/>
        </authorList>
    </citation>
    <scope>NUCLEOTIDE SEQUENCE</scope>
    <source>
        <strain evidence="1">JCM 3172</strain>
    </source>
</reference>
<keyword evidence="2" id="KW-1185">Reference proteome</keyword>